<name>A0A926Y0Y3_9BACT</name>
<keyword evidence="1" id="KW-1133">Transmembrane helix</keyword>
<dbReference type="Pfam" id="PF04235">
    <property type="entry name" value="DUF418"/>
    <property type="match status" value="1"/>
</dbReference>
<dbReference type="Proteomes" id="UP000598820">
    <property type="component" value="Unassembled WGS sequence"/>
</dbReference>
<dbReference type="PANTHER" id="PTHR30590:SF2">
    <property type="entry name" value="INNER MEMBRANE PROTEIN"/>
    <property type="match status" value="1"/>
</dbReference>
<dbReference type="EMBL" id="JACWZY010000009">
    <property type="protein sequence ID" value="MBD2701493.1"/>
    <property type="molecule type" value="Genomic_DNA"/>
</dbReference>
<sequence length="177" mass="20177">MILYLSLWDNLCMMFLGMALFKWGFFSAKLSTRSYWLSLLGSYSIGLPLSAVGMFLMQQRLLDPAQYAQQWIIPALGYDVQRALAGIGHASLVILLYRSGVVPWLLKALANVGQMAFSNYILQTLCCTLFFNGYGLGYYGKLAYHQLYYVVAVVWIINLTFSAIWLQFYQFGPLEWA</sequence>
<reference evidence="3" key="1">
    <citation type="submission" date="2020-09" db="EMBL/GenBank/DDBJ databases">
        <authorList>
            <person name="Kim M.K."/>
        </authorList>
    </citation>
    <scope>NUCLEOTIDE SEQUENCE</scope>
    <source>
        <strain evidence="3">BT702</strain>
    </source>
</reference>
<feature type="transmembrane region" description="Helical" evidence="1">
    <location>
        <begin position="147"/>
        <end position="168"/>
    </location>
</feature>
<dbReference type="PANTHER" id="PTHR30590">
    <property type="entry name" value="INNER MEMBRANE PROTEIN"/>
    <property type="match status" value="1"/>
</dbReference>
<evidence type="ECO:0000313" key="3">
    <source>
        <dbReference type="EMBL" id="MBD2701493.1"/>
    </source>
</evidence>
<feature type="transmembrane region" description="Helical" evidence="1">
    <location>
        <begin position="7"/>
        <end position="28"/>
    </location>
</feature>
<organism evidence="3 4">
    <name type="scientific">Spirosoma profusum</name>
    <dbReference type="NCBI Taxonomy" id="2771354"/>
    <lineage>
        <taxon>Bacteria</taxon>
        <taxon>Pseudomonadati</taxon>
        <taxon>Bacteroidota</taxon>
        <taxon>Cytophagia</taxon>
        <taxon>Cytophagales</taxon>
        <taxon>Cytophagaceae</taxon>
        <taxon>Spirosoma</taxon>
    </lineage>
</organism>
<comment type="caution">
    <text evidence="3">The sequence shown here is derived from an EMBL/GenBank/DDBJ whole genome shotgun (WGS) entry which is preliminary data.</text>
</comment>
<dbReference type="InterPro" id="IPR052529">
    <property type="entry name" value="Bact_Transport_Assoc"/>
</dbReference>
<dbReference type="RefSeq" id="WP_190887352.1">
    <property type="nucleotide sequence ID" value="NZ_JACWZY010000009.1"/>
</dbReference>
<keyword evidence="1" id="KW-0812">Transmembrane</keyword>
<proteinExistence type="predicted"/>
<evidence type="ECO:0000313" key="4">
    <source>
        <dbReference type="Proteomes" id="UP000598820"/>
    </source>
</evidence>
<dbReference type="AlphaFoldDB" id="A0A926Y0Y3"/>
<keyword evidence="1" id="KW-0472">Membrane</keyword>
<accession>A0A926Y0Y3</accession>
<dbReference type="InterPro" id="IPR007349">
    <property type="entry name" value="DUF418"/>
</dbReference>
<feature type="transmembrane region" description="Helical" evidence="1">
    <location>
        <begin position="120"/>
        <end position="140"/>
    </location>
</feature>
<feature type="transmembrane region" description="Helical" evidence="1">
    <location>
        <begin position="34"/>
        <end position="57"/>
    </location>
</feature>
<evidence type="ECO:0000256" key="1">
    <source>
        <dbReference type="SAM" id="Phobius"/>
    </source>
</evidence>
<evidence type="ECO:0000259" key="2">
    <source>
        <dbReference type="Pfam" id="PF04235"/>
    </source>
</evidence>
<gene>
    <name evidence="3" type="ORF">IC229_12655</name>
</gene>
<feature type="domain" description="DUF418" evidence="2">
    <location>
        <begin position="20"/>
        <end position="176"/>
    </location>
</feature>
<protein>
    <submittedName>
        <fullName evidence="3">DUF418 domain-containing protein</fullName>
    </submittedName>
</protein>
<keyword evidence="4" id="KW-1185">Reference proteome</keyword>